<organism evidence="2 3">
    <name type="scientific">Echria macrotheca</name>
    <dbReference type="NCBI Taxonomy" id="438768"/>
    <lineage>
        <taxon>Eukaryota</taxon>
        <taxon>Fungi</taxon>
        <taxon>Dikarya</taxon>
        <taxon>Ascomycota</taxon>
        <taxon>Pezizomycotina</taxon>
        <taxon>Sordariomycetes</taxon>
        <taxon>Sordariomycetidae</taxon>
        <taxon>Sordariales</taxon>
        <taxon>Schizotheciaceae</taxon>
        <taxon>Echria</taxon>
    </lineage>
</organism>
<reference evidence="2" key="1">
    <citation type="submission" date="2023-06" db="EMBL/GenBank/DDBJ databases">
        <title>Genome-scale phylogeny and comparative genomics of the fungal order Sordariales.</title>
        <authorList>
            <consortium name="Lawrence Berkeley National Laboratory"/>
            <person name="Hensen N."/>
            <person name="Bonometti L."/>
            <person name="Westerberg I."/>
            <person name="Brannstrom I.O."/>
            <person name="Guillou S."/>
            <person name="Cros-Aarteil S."/>
            <person name="Calhoun S."/>
            <person name="Haridas S."/>
            <person name="Kuo A."/>
            <person name="Mondo S."/>
            <person name="Pangilinan J."/>
            <person name="Riley R."/>
            <person name="Labutti K."/>
            <person name="Andreopoulos B."/>
            <person name="Lipzen A."/>
            <person name="Chen C."/>
            <person name="Yanf M."/>
            <person name="Daum C."/>
            <person name="Ng V."/>
            <person name="Clum A."/>
            <person name="Steindorff A."/>
            <person name="Ohm R."/>
            <person name="Martin F."/>
            <person name="Silar P."/>
            <person name="Natvig D."/>
            <person name="Lalanne C."/>
            <person name="Gautier V."/>
            <person name="Ament-Velasquez S.L."/>
            <person name="Kruys A."/>
            <person name="Hutchinson M.I."/>
            <person name="Powell A.J."/>
            <person name="Barry K."/>
            <person name="Miller A.N."/>
            <person name="Grigoriev I.V."/>
            <person name="Debuchy R."/>
            <person name="Gladieux P."/>
            <person name="Thoren M.H."/>
            <person name="Johannesson H."/>
        </authorList>
    </citation>
    <scope>NUCLEOTIDE SEQUENCE</scope>
    <source>
        <strain evidence="2">PSN4</strain>
    </source>
</reference>
<keyword evidence="1" id="KW-1133">Transmembrane helix</keyword>
<gene>
    <name evidence="2" type="ORF">QBC47DRAFT_351465</name>
</gene>
<keyword evidence="1" id="KW-0812">Transmembrane</keyword>
<keyword evidence="1" id="KW-0472">Membrane</keyword>
<comment type="caution">
    <text evidence="2">The sequence shown here is derived from an EMBL/GenBank/DDBJ whole genome shotgun (WGS) entry which is preliminary data.</text>
</comment>
<evidence type="ECO:0000313" key="3">
    <source>
        <dbReference type="Proteomes" id="UP001239445"/>
    </source>
</evidence>
<dbReference type="EMBL" id="MU839842">
    <property type="protein sequence ID" value="KAK1751351.1"/>
    <property type="molecule type" value="Genomic_DNA"/>
</dbReference>
<dbReference type="InterPro" id="IPR021848">
    <property type="entry name" value="HODM_asu-like"/>
</dbReference>
<evidence type="ECO:0000256" key="1">
    <source>
        <dbReference type="SAM" id="Phobius"/>
    </source>
</evidence>
<feature type="transmembrane region" description="Helical" evidence="1">
    <location>
        <begin position="20"/>
        <end position="39"/>
    </location>
</feature>
<keyword evidence="3" id="KW-1185">Reference proteome</keyword>
<name>A0AAJ0B476_9PEZI</name>
<sequence length="480" mass="54817">MMAPSNWLVDSGLVPRGSWGLVVIGIIVLAAAVLTRRYLIGGPSKSTTTPSHPHHQSFPPSRRHALASITGFEKSQNVEIPPAVLNARALPTTRPADVNRDNQYTPTGFSTQEIRKLGRFPDYATLSGVRPPVPVDASWDITKATFRPYRPFRWNYHQHMALMKFEPDWWIELERNYVKTMKARHALLAEHRDRILFESPGSELAVRELMEMLLQFLVARYPAHFSLSPDKTILTNRLLNTTTDLSSTPPLRVLFDNVPEDYAIMLRNETDGIYHLRAAMVCSSVGWHIGQHRDAPLRSIHTHVPDADKMAFSMDRFFSKMATDAPVNRCSWSIEDWEAMFTTPEIEPAGWSRSAFAYDKDALRVEHLKLRCDAQTLRRLPLSGAIVFNFKAIFTPLEALRTERYIPALLLKVLREGKDNLIEYKCEEHVRQVSMKALEEWAREQTEAGLVPADWEVGTLDESPFFPGWEDKWKAEQGML</sequence>
<protein>
    <submittedName>
        <fullName evidence="2">Uncharacterized protein</fullName>
    </submittedName>
</protein>
<proteinExistence type="predicted"/>
<dbReference type="Proteomes" id="UP001239445">
    <property type="component" value="Unassembled WGS sequence"/>
</dbReference>
<dbReference type="Pfam" id="PF11927">
    <property type="entry name" value="HODM_asu-like"/>
    <property type="match status" value="1"/>
</dbReference>
<dbReference type="AlphaFoldDB" id="A0AAJ0B476"/>
<evidence type="ECO:0000313" key="2">
    <source>
        <dbReference type="EMBL" id="KAK1751351.1"/>
    </source>
</evidence>
<accession>A0AAJ0B476</accession>